<sequence length="500" mass="54178">MQYYEGLFGGVEVDGTALRMHSAGGPVVATRLEFVTGVRLTPVRADGPGVVEIDVSDHAAPAAVHFDQRLSSRFYALHRWLLAVVEINAAVHRATAVPDRSFAVIDLETTGFACARHDRILEIAVVQLDAAAEVEDRWTTLVNPRRDVGPTSIHGITARDVASAPTFDEIADAVHSLVAGRIVVAHNARFDIRFLAAAFARIGQDIGLQDEHGLCTMRLARSVLGTASRSLAECCATLGIHNDHAHSALGDAQASAALFRELHRHDHPDMSTARPLAGVPGRAVAAPTHRRETATATPGTWLSRIADRAPAPQQRHPHGDEYLAMLDRALIDRDLSLAEHDQLFELAETFGIERADGDALHVAYLVSLAAAAWEDGIVTEAERIDIQDVAEHLGVSARTVDRLVSRPPTDRTPPRRGFELRVDDRISLTGEMRLSRSEWMARAAEAGLVVGSAVTRRTVLLVAADPDSLGTKARKAREYSIPVVHEETFGALLEAMQSRG</sequence>
<accession>A0A6P2CB20</accession>
<evidence type="ECO:0000256" key="2">
    <source>
        <dbReference type="ARBA" id="ARBA00022801"/>
    </source>
</evidence>
<evidence type="ECO:0000256" key="1">
    <source>
        <dbReference type="ARBA" id="ARBA00022722"/>
    </source>
</evidence>
<dbReference type="InterPro" id="IPR036397">
    <property type="entry name" value="RNaseH_sf"/>
</dbReference>
<feature type="domain" description="Exonuclease" evidence="5">
    <location>
        <begin position="101"/>
        <end position="268"/>
    </location>
</feature>
<evidence type="ECO:0000259" key="5">
    <source>
        <dbReference type="SMART" id="SM00479"/>
    </source>
</evidence>
<keyword evidence="3" id="KW-0269">Exonuclease</keyword>
<dbReference type="SUPFAM" id="SSF52113">
    <property type="entry name" value="BRCT domain"/>
    <property type="match status" value="1"/>
</dbReference>
<dbReference type="InterPro" id="IPR001357">
    <property type="entry name" value="BRCT_dom"/>
</dbReference>
<dbReference type="SMART" id="SM00479">
    <property type="entry name" value="EXOIII"/>
    <property type="match status" value="1"/>
</dbReference>
<dbReference type="AlphaFoldDB" id="A0A6P2CB20"/>
<dbReference type="InterPro" id="IPR013520">
    <property type="entry name" value="Ribonucl_H"/>
</dbReference>
<evidence type="ECO:0000313" key="6">
    <source>
        <dbReference type="EMBL" id="TXG89793.1"/>
    </source>
</evidence>
<evidence type="ECO:0000313" key="7">
    <source>
        <dbReference type="Proteomes" id="UP000471120"/>
    </source>
</evidence>
<dbReference type="NCBIfam" id="TIGR00573">
    <property type="entry name" value="dnaq"/>
    <property type="match status" value="1"/>
</dbReference>
<dbReference type="Gene3D" id="3.40.50.10190">
    <property type="entry name" value="BRCT domain"/>
    <property type="match status" value="1"/>
</dbReference>
<organism evidence="6 7">
    <name type="scientific">Rhodococcus rhodnii</name>
    <dbReference type="NCBI Taxonomy" id="38312"/>
    <lineage>
        <taxon>Bacteria</taxon>
        <taxon>Bacillati</taxon>
        <taxon>Actinomycetota</taxon>
        <taxon>Actinomycetes</taxon>
        <taxon>Mycobacteriales</taxon>
        <taxon>Nocardiaceae</taxon>
        <taxon>Rhodococcus</taxon>
    </lineage>
</organism>
<dbReference type="FunFam" id="3.30.420.10:FF:000045">
    <property type="entry name" value="3'-5' exonuclease DinG"/>
    <property type="match status" value="1"/>
</dbReference>
<dbReference type="GO" id="GO:0008408">
    <property type="term" value="F:3'-5' exonuclease activity"/>
    <property type="evidence" value="ECO:0007669"/>
    <property type="project" value="TreeGrafter"/>
</dbReference>
<keyword evidence="1" id="KW-0540">Nuclease</keyword>
<dbReference type="GO" id="GO:0003887">
    <property type="term" value="F:DNA-directed DNA polymerase activity"/>
    <property type="evidence" value="ECO:0007669"/>
    <property type="project" value="InterPro"/>
</dbReference>
<dbReference type="GO" id="GO:0003677">
    <property type="term" value="F:DNA binding"/>
    <property type="evidence" value="ECO:0007669"/>
    <property type="project" value="InterPro"/>
</dbReference>
<dbReference type="InterPro" id="IPR012337">
    <property type="entry name" value="RNaseH-like_sf"/>
</dbReference>
<gene>
    <name evidence="6" type="ORF">DW322_05665</name>
</gene>
<dbReference type="RefSeq" id="WP_010837806.1">
    <property type="nucleotide sequence ID" value="NZ_QRCM01000001.1"/>
</dbReference>
<name>A0A6P2CB20_9NOCA</name>
<dbReference type="InterPro" id="IPR029024">
    <property type="entry name" value="TerB-like"/>
</dbReference>
<dbReference type="Pfam" id="PF00929">
    <property type="entry name" value="RNase_T"/>
    <property type="match status" value="1"/>
</dbReference>
<dbReference type="PANTHER" id="PTHR30231:SF4">
    <property type="entry name" value="PROTEIN NEN2"/>
    <property type="match status" value="1"/>
</dbReference>
<dbReference type="SUPFAM" id="SSF158682">
    <property type="entry name" value="TerB-like"/>
    <property type="match status" value="1"/>
</dbReference>
<keyword evidence="2" id="KW-0378">Hydrolase</keyword>
<dbReference type="GO" id="GO:0006260">
    <property type="term" value="P:DNA replication"/>
    <property type="evidence" value="ECO:0007669"/>
    <property type="project" value="InterPro"/>
</dbReference>
<feature type="region of interest" description="Disordered" evidence="4">
    <location>
        <begin position="269"/>
        <end position="296"/>
    </location>
</feature>
<dbReference type="CDD" id="cd06127">
    <property type="entry name" value="DEDDh"/>
    <property type="match status" value="1"/>
</dbReference>
<reference evidence="6 7" key="1">
    <citation type="submission" date="2018-07" db="EMBL/GenBank/DDBJ databases">
        <title>Genome sequence of Rhodococcus rhodnii ATCC 35071 from Rhodnius prolixus.</title>
        <authorList>
            <person name="Patel V."/>
            <person name="Vogel K.J."/>
        </authorList>
    </citation>
    <scope>NUCLEOTIDE SEQUENCE [LARGE SCALE GENOMIC DNA]</scope>
    <source>
        <strain evidence="6 7">ATCC 35071</strain>
    </source>
</reference>
<evidence type="ECO:0000256" key="4">
    <source>
        <dbReference type="SAM" id="MobiDB-lite"/>
    </source>
</evidence>
<dbReference type="PANTHER" id="PTHR30231">
    <property type="entry name" value="DNA POLYMERASE III SUBUNIT EPSILON"/>
    <property type="match status" value="1"/>
</dbReference>
<dbReference type="Gene3D" id="3.30.420.10">
    <property type="entry name" value="Ribonuclease H-like superfamily/Ribonuclease H"/>
    <property type="match status" value="1"/>
</dbReference>
<dbReference type="GO" id="GO:0005829">
    <property type="term" value="C:cytosol"/>
    <property type="evidence" value="ECO:0007669"/>
    <property type="project" value="TreeGrafter"/>
</dbReference>
<protein>
    <submittedName>
        <fullName evidence="6">DNA polymerase III subunit epsilon</fullName>
    </submittedName>
</protein>
<dbReference type="Proteomes" id="UP000471120">
    <property type="component" value="Unassembled WGS sequence"/>
</dbReference>
<evidence type="ECO:0000256" key="3">
    <source>
        <dbReference type="ARBA" id="ARBA00022839"/>
    </source>
</evidence>
<dbReference type="Pfam" id="PF00533">
    <property type="entry name" value="BRCT"/>
    <property type="match status" value="1"/>
</dbReference>
<dbReference type="SUPFAM" id="SSF53098">
    <property type="entry name" value="Ribonuclease H-like"/>
    <property type="match status" value="1"/>
</dbReference>
<proteinExistence type="predicted"/>
<dbReference type="InterPro" id="IPR036420">
    <property type="entry name" value="BRCT_dom_sf"/>
</dbReference>
<comment type="caution">
    <text evidence="6">The sequence shown here is derived from an EMBL/GenBank/DDBJ whole genome shotgun (WGS) entry which is preliminary data.</text>
</comment>
<dbReference type="InterPro" id="IPR006054">
    <property type="entry name" value="DnaQ"/>
</dbReference>
<dbReference type="EMBL" id="QRCM01000001">
    <property type="protein sequence ID" value="TXG89793.1"/>
    <property type="molecule type" value="Genomic_DNA"/>
</dbReference>